<name>A0A5N6ZGP3_9EURO</name>
<feature type="coiled-coil region" evidence="1">
    <location>
        <begin position="538"/>
        <end position="565"/>
    </location>
</feature>
<evidence type="ECO:0000313" key="4">
    <source>
        <dbReference type="Proteomes" id="UP000327118"/>
    </source>
</evidence>
<sequence length="1378" mass="155257">MASSPLVVPLKLDAFVLNPSACDGTDATRAKIAPLTQPNYSHLRLNESMVRKREKLQEDDCKPENISMLQGDVLRPIELHAAAPAARNSRVTNVGAIGANRTRKERLGVYLHWMLPRVYRSGAAATDRGSERTRRRMGLHPHRRAQDEPAPEVPVFPEAPNRWLVIRKLHEGYQPADADMDQVTAWLIESDCMRKITDFDDRDVKTPWDIEASASPYIDPSLQSADGEPSIKHQAEAFIGRRFRASDWDEQESKERKHISLSVLNSSNQLFADYQPHNINVFSMVDNFEIEGKGDSLTSATADYYVLGWQGSPENDILHMDGGAADRRQRLDALSLALHGADGTSERIKKWLESKVSARVICHGAMYNVRWESEWKGDSRPKIPADDVASKFQLDMPIAVGTTSLDALLAYINVHQEGQVEQDLFQLSCLLRAQSESIEDRAAAADELQNYNFAHFAGGTRYVLQIDSKNPAASPSEKAAETLAQMNESQALYDATARQVQLLRWELFSVWWKFSTDLHWDEEKEAYKATVESLTGRLRELSSIQRQQEEKVRILRQDLEEKQSLSLKEAIAPGLSQQLDPTLFVGNVGSGWPKDYLDPLKVRLDFQIPQHEESFADDDADYGIACVPKELQNAASLLIEEFLHPGTSTASDKVETNDETTPPLYQDGERDQWNNSQPWFPLFLEWEAEYTHINYEEWDMEDEATAAEKHKRFQYVVRQRDGDKLLPPLWEKNIQDRHKISGRILLLPQPVFSLRAQLEQLFNSVPEDELPFSKEKQDELLLSVMDLPFLSAPLDGFTNHLLTLAEGSHLKPNVRRSGAEPVPLKEAYMHTQQIGIGHDEIVDMGVETDLTPYGSLTRLISPQYPSFKPVTHGQFKFTQLNVIDKFGQAACVIDPTRKPNGPLPVYPCISEYYQPQMYEGTGRPNVVDEPNSVGDCQFIQVPPAINQPSRLHMNFVTLDSSDDKPFWRPVTEWENPIWGWVLVNYVNYGVQFFLNDGTFYREVRVAAPNNPNEGSQATDKWLPFKAPPDAQASQQLDYLIEQFTGSQEASEYLLAFMDLIHRATSNATSVPGTYSECVNSFIGRPLALVNAGLSLEIDTDAKKNQSTFGDQPGITPPHSLLPPEDESHPPTQYDFSIKLGDVARLHDGLVGYFHARPEPQATNGLELGDLYTPLPPGEPASSKIHQVDTADFPRLKAFWLDPCNYTDSATPQDAARKFIIDRNRKLTTFGFIMDPFTPVNAYSSILPVEPLRLPPWTWENALKSMTAFFSFGPFVVTDDVPSFDREKELKYDYKLSGGSQDIAGVLKLPSLAIADWSWLQPYSVSSDAVDQDDRNSPEEKYMAFDIGKLDAVPTWEKGPLTAIEGFLQMKKSITERGG</sequence>
<dbReference type="Proteomes" id="UP000327118">
    <property type="component" value="Unassembled WGS sequence"/>
</dbReference>
<feature type="region of interest" description="Disordered" evidence="2">
    <location>
        <begin position="1103"/>
        <end position="1131"/>
    </location>
</feature>
<reference evidence="4" key="1">
    <citation type="submission" date="2019-04" db="EMBL/GenBank/DDBJ databases">
        <title>Friends and foes A comparative genomics studyof 23 Aspergillus species from section Flavi.</title>
        <authorList>
            <consortium name="DOE Joint Genome Institute"/>
            <person name="Kjaerbolling I."/>
            <person name="Vesth T."/>
            <person name="Frisvad J.C."/>
            <person name="Nybo J.L."/>
            <person name="Theobald S."/>
            <person name="Kildgaard S."/>
            <person name="Isbrandt T."/>
            <person name="Kuo A."/>
            <person name="Sato A."/>
            <person name="Lyhne E.K."/>
            <person name="Kogle M.E."/>
            <person name="Wiebenga A."/>
            <person name="Kun R.S."/>
            <person name="Lubbers R.J."/>
            <person name="Makela M.R."/>
            <person name="Barry K."/>
            <person name="Chovatia M."/>
            <person name="Clum A."/>
            <person name="Daum C."/>
            <person name="Haridas S."/>
            <person name="He G."/>
            <person name="LaButti K."/>
            <person name="Lipzen A."/>
            <person name="Mondo S."/>
            <person name="Riley R."/>
            <person name="Salamov A."/>
            <person name="Simmons B.A."/>
            <person name="Magnuson J.K."/>
            <person name="Henrissat B."/>
            <person name="Mortensen U.H."/>
            <person name="Larsen T.O."/>
            <person name="Devries R.P."/>
            <person name="Grigoriev I.V."/>
            <person name="Machida M."/>
            <person name="Baker S.E."/>
            <person name="Andersen M.R."/>
        </authorList>
    </citation>
    <scope>NUCLEOTIDE SEQUENCE [LARGE SCALE GENOMIC DNA]</scope>
    <source>
        <strain evidence="4">CBS 553.77</strain>
    </source>
</reference>
<dbReference type="OrthoDB" id="2992173at2759"/>
<evidence type="ECO:0000256" key="2">
    <source>
        <dbReference type="SAM" id="MobiDB-lite"/>
    </source>
</evidence>
<evidence type="ECO:0000256" key="1">
    <source>
        <dbReference type="SAM" id="Coils"/>
    </source>
</evidence>
<evidence type="ECO:0000313" key="3">
    <source>
        <dbReference type="EMBL" id="KAE8356854.1"/>
    </source>
</evidence>
<gene>
    <name evidence="3" type="ORF">BDV28DRAFT_41567</name>
</gene>
<proteinExistence type="predicted"/>
<keyword evidence="1" id="KW-0175">Coiled coil</keyword>
<protein>
    <submittedName>
        <fullName evidence="3">Uncharacterized protein</fullName>
    </submittedName>
</protein>
<feature type="region of interest" description="Disordered" evidence="2">
    <location>
        <begin position="648"/>
        <end position="670"/>
    </location>
</feature>
<keyword evidence="4" id="KW-1185">Reference proteome</keyword>
<dbReference type="EMBL" id="ML739034">
    <property type="protein sequence ID" value="KAE8356854.1"/>
    <property type="molecule type" value="Genomic_DNA"/>
</dbReference>
<feature type="region of interest" description="Disordered" evidence="2">
    <location>
        <begin position="124"/>
        <end position="154"/>
    </location>
</feature>
<feature type="compositionally biased region" description="Basic residues" evidence="2">
    <location>
        <begin position="133"/>
        <end position="143"/>
    </location>
</feature>
<organism evidence="3 4">
    <name type="scientific">Aspergillus coremiiformis</name>
    <dbReference type="NCBI Taxonomy" id="138285"/>
    <lineage>
        <taxon>Eukaryota</taxon>
        <taxon>Fungi</taxon>
        <taxon>Dikarya</taxon>
        <taxon>Ascomycota</taxon>
        <taxon>Pezizomycotina</taxon>
        <taxon>Eurotiomycetes</taxon>
        <taxon>Eurotiomycetidae</taxon>
        <taxon>Eurotiales</taxon>
        <taxon>Aspergillaceae</taxon>
        <taxon>Aspergillus</taxon>
        <taxon>Aspergillus subgen. Circumdati</taxon>
    </lineage>
</organism>
<accession>A0A5N6ZGP3</accession>